<sequence>MSHPSDDTATLQALLERLVKFRLPRAMSLKERVDAGERMSDTDIAFMKESLEDAQDAQHFVARHPELHALGAKVAQLYEEIVEKATENEKKAADGE</sequence>
<dbReference type="EMBL" id="QTJR01000003">
    <property type="protein sequence ID" value="RDY68325.1"/>
    <property type="molecule type" value="Genomic_DNA"/>
</dbReference>
<comment type="caution">
    <text evidence="1">The sequence shown here is derived from an EMBL/GenBank/DDBJ whole genome shotgun (WGS) entry which is preliminary data.</text>
</comment>
<organism evidence="1 2">
    <name type="scientific">Lysobacter soli</name>
    <dbReference type="NCBI Taxonomy" id="453783"/>
    <lineage>
        <taxon>Bacteria</taxon>
        <taxon>Pseudomonadati</taxon>
        <taxon>Pseudomonadota</taxon>
        <taxon>Gammaproteobacteria</taxon>
        <taxon>Lysobacterales</taxon>
        <taxon>Lysobacteraceae</taxon>
        <taxon>Lysobacter</taxon>
    </lineage>
</organism>
<protein>
    <submittedName>
        <fullName evidence="1">Uncharacterized protein</fullName>
    </submittedName>
</protein>
<gene>
    <name evidence="1" type="ORF">DX912_06920</name>
</gene>
<proteinExistence type="predicted"/>
<name>A0A3D8VG80_9GAMM</name>
<keyword evidence="2" id="KW-1185">Reference proteome</keyword>
<dbReference type="RefSeq" id="WP_115841750.1">
    <property type="nucleotide sequence ID" value="NZ_CP183976.1"/>
</dbReference>
<accession>A0A3D8VG80</accession>
<evidence type="ECO:0000313" key="2">
    <source>
        <dbReference type="Proteomes" id="UP000256829"/>
    </source>
</evidence>
<dbReference type="AlphaFoldDB" id="A0A3D8VG80"/>
<evidence type="ECO:0000313" key="1">
    <source>
        <dbReference type="EMBL" id="RDY68325.1"/>
    </source>
</evidence>
<dbReference type="Proteomes" id="UP000256829">
    <property type="component" value="Unassembled WGS sequence"/>
</dbReference>
<reference evidence="1 2" key="1">
    <citation type="submission" date="2018-08" db="EMBL/GenBank/DDBJ databases">
        <title>Lysobacter soli KCTC 22011, whole genome shotgun sequence.</title>
        <authorList>
            <person name="Zhang X."/>
            <person name="Feng G."/>
            <person name="Zhu H."/>
        </authorList>
    </citation>
    <scope>NUCLEOTIDE SEQUENCE [LARGE SCALE GENOMIC DNA]</scope>
    <source>
        <strain evidence="1 2">KCTC 22011</strain>
    </source>
</reference>